<protein>
    <submittedName>
        <fullName evidence="2">Urea carboxylase-associated family protein</fullName>
    </submittedName>
</protein>
<dbReference type="Proteomes" id="UP000305888">
    <property type="component" value="Chromosome"/>
</dbReference>
<organism evidence="2 3">
    <name type="scientific">Paroceanicella profunda</name>
    <dbReference type="NCBI Taxonomy" id="2579971"/>
    <lineage>
        <taxon>Bacteria</taxon>
        <taxon>Pseudomonadati</taxon>
        <taxon>Pseudomonadota</taxon>
        <taxon>Alphaproteobacteria</taxon>
        <taxon>Rhodobacterales</taxon>
        <taxon>Paracoccaceae</taxon>
        <taxon>Paroceanicella</taxon>
    </lineage>
</organism>
<dbReference type="PANTHER" id="PTHR31527:SF0">
    <property type="entry name" value="RE64534P"/>
    <property type="match status" value="1"/>
</dbReference>
<dbReference type="OrthoDB" id="9772660at2"/>
<dbReference type="KEGG" id="ppru:FDP22_13055"/>
<keyword evidence="3" id="KW-1185">Reference proteome</keyword>
<dbReference type="AlphaFoldDB" id="A0A5B8G231"/>
<sequence>MTQTSTILAASQGAAWRLSRGEEVSIVNTHGSQVVDTWALAAEDPSEHSAMEHTRSKNSTIFLDEGLAVMSSKRRPMLTLVADTTPGRHDTLLCPCSAEIYAELGQPAGHRSCTGNFHEAIGALGLSLGFTPASLNLFMQVPLESDGRVRREPPASRPGDSVRLRAEMDLILVLSACPQDVTPINGAECRPRDVELLFHGVPA</sequence>
<proteinExistence type="predicted"/>
<reference evidence="2 3" key="1">
    <citation type="submission" date="2019-06" db="EMBL/GenBank/DDBJ databases">
        <title>Genome sequence of Rhodobacteraceae bacterium D4M1.</title>
        <authorList>
            <person name="Cao J."/>
        </authorList>
    </citation>
    <scope>NUCLEOTIDE SEQUENCE [LARGE SCALE GENOMIC DNA]</scope>
    <source>
        <strain evidence="2 3">D4M1</strain>
    </source>
</reference>
<dbReference type="PANTHER" id="PTHR31527">
    <property type="entry name" value="RE64534P"/>
    <property type="match status" value="1"/>
</dbReference>
<evidence type="ECO:0000259" key="1">
    <source>
        <dbReference type="Pfam" id="PF09347"/>
    </source>
</evidence>
<dbReference type="InterPro" id="IPR018959">
    <property type="entry name" value="DUF1989"/>
</dbReference>
<gene>
    <name evidence="2" type="ORF">FDP22_13055</name>
</gene>
<dbReference type="RefSeq" id="WP_138574268.1">
    <property type="nucleotide sequence ID" value="NZ_CP040818.1"/>
</dbReference>
<dbReference type="EMBL" id="CP040818">
    <property type="protein sequence ID" value="QDL92633.1"/>
    <property type="molecule type" value="Genomic_DNA"/>
</dbReference>
<name>A0A5B8G231_9RHOB</name>
<evidence type="ECO:0000313" key="2">
    <source>
        <dbReference type="EMBL" id="QDL92633.1"/>
    </source>
</evidence>
<dbReference type="Pfam" id="PF09347">
    <property type="entry name" value="DUF1989"/>
    <property type="match status" value="1"/>
</dbReference>
<accession>A0A5B8G231</accession>
<evidence type="ECO:0000313" key="3">
    <source>
        <dbReference type="Proteomes" id="UP000305888"/>
    </source>
</evidence>
<feature type="domain" description="DUF1989" evidence="1">
    <location>
        <begin position="8"/>
        <end position="171"/>
    </location>
</feature>